<gene>
    <name evidence="7" type="ORF">G7Y89_g8419</name>
</gene>
<feature type="transmembrane region" description="Helical" evidence="5">
    <location>
        <begin position="92"/>
        <end position="110"/>
    </location>
</feature>
<dbReference type="GO" id="GO:0022857">
    <property type="term" value="F:transmembrane transporter activity"/>
    <property type="evidence" value="ECO:0007669"/>
    <property type="project" value="InterPro"/>
</dbReference>
<feature type="transmembrane region" description="Helical" evidence="5">
    <location>
        <begin position="281"/>
        <end position="298"/>
    </location>
</feature>
<evidence type="ECO:0000256" key="1">
    <source>
        <dbReference type="ARBA" id="ARBA00004141"/>
    </source>
</evidence>
<reference evidence="7 8" key="1">
    <citation type="submission" date="2020-03" db="EMBL/GenBank/DDBJ databases">
        <title>Draft Genome Sequence of Cudoniella acicularis.</title>
        <authorList>
            <person name="Buettner E."/>
            <person name="Kellner H."/>
        </authorList>
    </citation>
    <scope>NUCLEOTIDE SEQUENCE [LARGE SCALE GENOMIC DNA]</scope>
    <source>
        <strain evidence="7 8">DSM 108380</strain>
    </source>
</reference>
<keyword evidence="2 5" id="KW-0812">Transmembrane</keyword>
<dbReference type="SUPFAM" id="SSF103473">
    <property type="entry name" value="MFS general substrate transporter"/>
    <property type="match status" value="1"/>
</dbReference>
<feature type="transmembrane region" description="Helical" evidence="5">
    <location>
        <begin position="318"/>
        <end position="345"/>
    </location>
</feature>
<dbReference type="InterPro" id="IPR011701">
    <property type="entry name" value="MFS"/>
</dbReference>
<feature type="transmembrane region" description="Helical" evidence="5">
    <location>
        <begin position="357"/>
        <end position="379"/>
    </location>
</feature>
<evidence type="ECO:0000313" key="8">
    <source>
        <dbReference type="Proteomes" id="UP000566819"/>
    </source>
</evidence>
<dbReference type="GO" id="GO:0016020">
    <property type="term" value="C:membrane"/>
    <property type="evidence" value="ECO:0007669"/>
    <property type="project" value="UniProtKB-SubCell"/>
</dbReference>
<name>A0A8H4RGK4_9HELO</name>
<evidence type="ECO:0000256" key="2">
    <source>
        <dbReference type="ARBA" id="ARBA00022692"/>
    </source>
</evidence>
<feature type="transmembrane region" description="Helical" evidence="5">
    <location>
        <begin position="176"/>
        <end position="196"/>
    </location>
</feature>
<evidence type="ECO:0000256" key="3">
    <source>
        <dbReference type="ARBA" id="ARBA00022989"/>
    </source>
</evidence>
<evidence type="ECO:0000256" key="4">
    <source>
        <dbReference type="ARBA" id="ARBA00023136"/>
    </source>
</evidence>
<dbReference type="PANTHER" id="PTHR42718">
    <property type="entry name" value="MAJOR FACILITATOR SUPERFAMILY MULTIDRUG TRANSPORTER MFSC"/>
    <property type="match status" value="1"/>
</dbReference>
<feature type="transmembrane region" description="Helical" evidence="5">
    <location>
        <begin position="116"/>
        <end position="135"/>
    </location>
</feature>
<dbReference type="AlphaFoldDB" id="A0A8H4RGK4"/>
<proteinExistence type="predicted"/>
<feature type="transmembrane region" description="Helical" evidence="5">
    <location>
        <begin position="447"/>
        <end position="470"/>
    </location>
</feature>
<dbReference type="InterPro" id="IPR020846">
    <property type="entry name" value="MFS_dom"/>
</dbReference>
<feature type="transmembrane region" description="Helical" evidence="5">
    <location>
        <begin position="415"/>
        <end position="435"/>
    </location>
</feature>
<feature type="transmembrane region" description="Helical" evidence="5">
    <location>
        <begin position="385"/>
        <end position="403"/>
    </location>
</feature>
<comment type="caution">
    <text evidence="7">The sequence shown here is derived from an EMBL/GenBank/DDBJ whole genome shotgun (WGS) entry which is preliminary data.</text>
</comment>
<keyword evidence="4 5" id="KW-0472">Membrane</keyword>
<dbReference type="PROSITE" id="PS50850">
    <property type="entry name" value="MFS"/>
    <property type="match status" value="1"/>
</dbReference>
<dbReference type="OrthoDB" id="440755at2759"/>
<dbReference type="EMBL" id="JAAMPI010000636">
    <property type="protein sequence ID" value="KAF4629719.1"/>
    <property type="molecule type" value="Genomic_DNA"/>
</dbReference>
<evidence type="ECO:0000259" key="6">
    <source>
        <dbReference type="PROSITE" id="PS50850"/>
    </source>
</evidence>
<accession>A0A8H4RGK4</accession>
<dbReference type="InterPro" id="IPR036259">
    <property type="entry name" value="MFS_trans_sf"/>
</dbReference>
<keyword evidence="3 5" id="KW-1133">Transmembrane helix</keyword>
<dbReference type="Gene3D" id="1.20.1250.20">
    <property type="entry name" value="MFS general substrate transporter like domains"/>
    <property type="match status" value="2"/>
</dbReference>
<feature type="transmembrane region" description="Helical" evidence="5">
    <location>
        <begin position="56"/>
        <end position="80"/>
    </location>
</feature>
<dbReference type="PANTHER" id="PTHR42718:SF27">
    <property type="entry name" value="TRANSPORTER, PUTATIVE-RELATED"/>
    <property type="match status" value="1"/>
</dbReference>
<feature type="domain" description="Major facilitator superfamily (MFS) profile" evidence="6">
    <location>
        <begin position="47"/>
        <end position="503"/>
    </location>
</feature>
<feature type="transmembrane region" description="Helical" evidence="5">
    <location>
        <begin position="249"/>
        <end position="269"/>
    </location>
</feature>
<dbReference type="Proteomes" id="UP000566819">
    <property type="component" value="Unassembled WGS sequence"/>
</dbReference>
<evidence type="ECO:0000256" key="5">
    <source>
        <dbReference type="SAM" id="Phobius"/>
    </source>
</evidence>
<dbReference type="Pfam" id="PF07690">
    <property type="entry name" value="MFS_1"/>
    <property type="match status" value="1"/>
</dbReference>
<keyword evidence="8" id="KW-1185">Reference proteome</keyword>
<feature type="transmembrane region" description="Helical" evidence="5">
    <location>
        <begin position="208"/>
        <end position="229"/>
    </location>
</feature>
<protein>
    <recommendedName>
        <fullName evidence="6">Major facilitator superfamily (MFS) profile domain-containing protein</fullName>
    </recommendedName>
</protein>
<organism evidence="7 8">
    <name type="scientific">Cudoniella acicularis</name>
    <dbReference type="NCBI Taxonomy" id="354080"/>
    <lineage>
        <taxon>Eukaryota</taxon>
        <taxon>Fungi</taxon>
        <taxon>Dikarya</taxon>
        <taxon>Ascomycota</taxon>
        <taxon>Pezizomycotina</taxon>
        <taxon>Leotiomycetes</taxon>
        <taxon>Helotiales</taxon>
        <taxon>Tricladiaceae</taxon>
        <taxon>Cudoniella</taxon>
    </lineage>
</organism>
<comment type="subcellular location">
    <subcellularLocation>
        <location evidence="1">Membrane</location>
        <topology evidence="1">Multi-pass membrane protein</topology>
    </subcellularLocation>
</comment>
<evidence type="ECO:0000313" key="7">
    <source>
        <dbReference type="EMBL" id="KAF4629719.1"/>
    </source>
</evidence>
<feature type="transmembrane region" description="Helical" evidence="5">
    <location>
        <begin position="147"/>
        <end position="164"/>
    </location>
</feature>
<sequence>MSSEQLLNDGYRSQSIESNCIDSTNENPNDNHYAYENEIPKDNHYVYENHGSIRTFFIICNLACISLTNTAVTGMLIVGIPEIARKLAIPDYLLLCLTSGSCLLAAGVIADITNPKIISIGGALLLGLSIVGSGLSYNGHWLIAARAVQGVAIAMCLPTSVVLLTGSLPPGQRRNIGFSTLNLATVLGQSIGLVLGSVVDYSPTGWRFGFYLCGAATIALAIANCFVLPSGMSNPQFSWARVVHDVDWIGVLISSTSLGCFSYIFALMADRVDAIKLPENVAILCLAILLIPTFFLWMHRQQRNGGVALIPNKLWTRLPFLTICVMVLLQYAVIQSVEVYFSLFVQKIQRLPAKQASLRLIPNMLMGFILNPTIGLAVQHVRIDYLLTIASMLSAVAPLLLALTDPAWSYWYAEFWSMLLSGVAVDVTFTIAHLIVVDVFPLNTHALAGAVFNTASQFGFTGGLAVMALISSAYSKHMSDGTQDDPESLLSWWLQLDFVQFGN</sequence>